<organism evidence="4 5">
    <name type="scientific">Tieghemostelium lacteum</name>
    <name type="common">Slime mold</name>
    <name type="synonym">Dictyostelium lacteum</name>
    <dbReference type="NCBI Taxonomy" id="361077"/>
    <lineage>
        <taxon>Eukaryota</taxon>
        <taxon>Amoebozoa</taxon>
        <taxon>Evosea</taxon>
        <taxon>Eumycetozoa</taxon>
        <taxon>Dictyostelia</taxon>
        <taxon>Dictyosteliales</taxon>
        <taxon>Raperosteliaceae</taxon>
        <taxon>Tieghemostelium</taxon>
    </lineage>
</organism>
<dbReference type="AlphaFoldDB" id="A0A152A7V6"/>
<dbReference type="InterPro" id="IPR036291">
    <property type="entry name" value="NAD(P)-bd_dom_sf"/>
</dbReference>
<reference evidence="4 5" key="1">
    <citation type="submission" date="2015-12" db="EMBL/GenBank/DDBJ databases">
        <title>Dictyostelia acquired genes for synthesis and detection of signals that induce cell-type specialization by lateral gene transfer from prokaryotes.</title>
        <authorList>
            <person name="Gloeckner G."/>
            <person name="Schaap P."/>
        </authorList>
    </citation>
    <scope>NUCLEOTIDE SEQUENCE [LARGE SCALE GENOMIC DNA]</scope>
    <source>
        <strain evidence="4 5">TK</strain>
    </source>
</reference>
<evidence type="ECO:0000256" key="1">
    <source>
        <dbReference type="ARBA" id="ARBA00006484"/>
    </source>
</evidence>
<dbReference type="InterPro" id="IPR020904">
    <property type="entry name" value="Sc_DH/Rdtase_CS"/>
</dbReference>
<dbReference type="PANTHER" id="PTHR43976:SF16">
    <property type="entry name" value="SHORT-CHAIN DEHYDROGENASE_REDUCTASE FAMILY PROTEIN"/>
    <property type="match status" value="1"/>
</dbReference>
<dbReference type="InParanoid" id="A0A152A7V6"/>
<dbReference type="OrthoDB" id="13950at2759"/>
<dbReference type="InterPro" id="IPR002347">
    <property type="entry name" value="SDR_fam"/>
</dbReference>
<dbReference type="OMA" id="FNIDVTC"/>
<comment type="similarity">
    <text evidence="1 3">Belongs to the short-chain dehydrogenases/reductases (SDR) family.</text>
</comment>
<dbReference type="CDD" id="cd05374">
    <property type="entry name" value="17beta-HSD-like_SDR_c"/>
    <property type="match status" value="1"/>
</dbReference>
<protein>
    <submittedName>
        <fullName evidence="4">Short-chain dehydrogenase/reductase (SDR) family protein</fullName>
    </submittedName>
</protein>
<accession>A0A152A7V6</accession>
<dbReference type="GO" id="GO:0016491">
    <property type="term" value="F:oxidoreductase activity"/>
    <property type="evidence" value="ECO:0007669"/>
    <property type="project" value="UniProtKB-KW"/>
</dbReference>
<dbReference type="STRING" id="361077.A0A152A7V6"/>
<dbReference type="PRINTS" id="PR00081">
    <property type="entry name" value="GDHRDH"/>
</dbReference>
<evidence type="ECO:0000256" key="3">
    <source>
        <dbReference type="RuleBase" id="RU000363"/>
    </source>
</evidence>
<keyword evidence="5" id="KW-1185">Reference proteome</keyword>
<sequence>MISQTDESKVFFITGATSGLGLAVAEKALSLGYKVAGTSRTLDKFKQTKLSSFGKNFLPLQTDLVDEKILGEAVKKTVETFGTIHYVVNNAGYAIGGAVEELSDEDWKNNFQVNYFSPMNVLRATLPILRAQRSGHVFNIASIVGFSRFDCGSAYNATKWALVGLSNTLASEMKPFNVKVTAVCPGTFKTAILNDFPFAKHVVTEYDSKGFLQKWLDRRPTKPLGDPEIYADIFIHFTKVEDPPVHLFIGPDAIHIAQLQIDIMQKEVDSYKTQVVNTDLKE</sequence>
<dbReference type="PROSITE" id="PS00061">
    <property type="entry name" value="ADH_SHORT"/>
    <property type="match status" value="1"/>
</dbReference>
<evidence type="ECO:0000313" key="5">
    <source>
        <dbReference type="Proteomes" id="UP000076078"/>
    </source>
</evidence>
<proteinExistence type="inferred from homology"/>
<dbReference type="SUPFAM" id="SSF51735">
    <property type="entry name" value="NAD(P)-binding Rossmann-fold domains"/>
    <property type="match status" value="1"/>
</dbReference>
<dbReference type="PRINTS" id="PR00080">
    <property type="entry name" value="SDRFAMILY"/>
</dbReference>
<evidence type="ECO:0000313" key="4">
    <source>
        <dbReference type="EMBL" id="KYR02211.1"/>
    </source>
</evidence>
<comment type="caution">
    <text evidence="4">The sequence shown here is derived from an EMBL/GenBank/DDBJ whole genome shotgun (WGS) entry which is preliminary data.</text>
</comment>
<keyword evidence="2" id="KW-0560">Oxidoreductase</keyword>
<evidence type="ECO:0000256" key="2">
    <source>
        <dbReference type="ARBA" id="ARBA00023002"/>
    </source>
</evidence>
<dbReference type="Gene3D" id="3.40.50.720">
    <property type="entry name" value="NAD(P)-binding Rossmann-like Domain"/>
    <property type="match status" value="1"/>
</dbReference>
<dbReference type="Proteomes" id="UP000076078">
    <property type="component" value="Unassembled WGS sequence"/>
</dbReference>
<dbReference type="PANTHER" id="PTHR43976">
    <property type="entry name" value="SHORT CHAIN DEHYDROGENASE"/>
    <property type="match status" value="1"/>
</dbReference>
<gene>
    <name evidence="4" type="ORF">DLAC_01032</name>
</gene>
<dbReference type="EMBL" id="LODT01000004">
    <property type="protein sequence ID" value="KYR02211.1"/>
    <property type="molecule type" value="Genomic_DNA"/>
</dbReference>
<name>A0A152A7V6_TIELA</name>
<dbReference type="Pfam" id="PF00106">
    <property type="entry name" value="adh_short"/>
    <property type="match status" value="1"/>
</dbReference>
<dbReference type="InterPro" id="IPR051911">
    <property type="entry name" value="SDR_oxidoreductase"/>
</dbReference>